<dbReference type="GO" id="GO:0004601">
    <property type="term" value="F:peroxidase activity"/>
    <property type="evidence" value="ECO:0007669"/>
    <property type="project" value="UniProtKB-KW"/>
</dbReference>
<comment type="caution">
    <text evidence="5">The sequence shown here is derived from an EMBL/GenBank/DDBJ whole genome shotgun (WGS) entry which is preliminary data.</text>
</comment>
<name>A0ABV4U9G8_9BACT</name>
<comment type="function">
    <text evidence="3">Thiol-specific peroxidase that catalyzes the reduction of hydrogen peroxide and organic hydroperoxides to water and alcohols, respectively. Plays a role in cell protection against oxidative stress by detoxifying peroxides.</text>
</comment>
<dbReference type="NCBIfam" id="NF001808">
    <property type="entry name" value="PRK00522.1"/>
    <property type="match status" value="1"/>
</dbReference>
<dbReference type="HAMAP" id="MF_00269">
    <property type="entry name" value="Tpx"/>
    <property type="match status" value="1"/>
</dbReference>
<dbReference type="PANTHER" id="PTHR43110">
    <property type="entry name" value="THIOL PEROXIDASE"/>
    <property type="match status" value="1"/>
</dbReference>
<keyword evidence="3" id="KW-0049">Antioxidant</keyword>
<feature type="domain" description="Thioredoxin" evidence="4">
    <location>
        <begin position="22"/>
        <end position="171"/>
    </location>
</feature>
<keyword evidence="3 5" id="KW-0560">Oxidoreductase</keyword>
<evidence type="ECO:0000259" key="4">
    <source>
        <dbReference type="PROSITE" id="PS51352"/>
    </source>
</evidence>
<dbReference type="EC" id="1.11.1.24" evidence="3"/>
<comment type="subunit">
    <text evidence="3">Homodimer.</text>
</comment>
<gene>
    <name evidence="3 5" type="primary">tpx</name>
    <name evidence="5" type="ORF">ACERK3_16735</name>
</gene>
<evidence type="ECO:0000256" key="1">
    <source>
        <dbReference type="ARBA" id="ARBA00023157"/>
    </source>
</evidence>
<comment type="similarity">
    <text evidence="3">Belongs to the peroxiredoxin family. Tpx subfamily.</text>
</comment>
<organism evidence="5 6">
    <name type="scientific">Natronomicrosphaera hydrolytica</name>
    <dbReference type="NCBI Taxonomy" id="3242702"/>
    <lineage>
        <taxon>Bacteria</taxon>
        <taxon>Pseudomonadati</taxon>
        <taxon>Planctomycetota</taxon>
        <taxon>Phycisphaerae</taxon>
        <taxon>Phycisphaerales</taxon>
        <taxon>Phycisphaeraceae</taxon>
        <taxon>Natronomicrosphaera</taxon>
    </lineage>
</organism>
<comment type="caution">
    <text evidence="3">Lacks conserved residue(s) required for the propagation of feature annotation.</text>
</comment>
<keyword evidence="1" id="KW-1015">Disulfide bond</keyword>
<keyword evidence="6" id="KW-1185">Reference proteome</keyword>
<dbReference type="EMBL" id="JBGUBD010000013">
    <property type="protein sequence ID" value="MFA9479932.1"/>
    <property type="molecule type" value="Genomic_DNA"/>
</dbReference>
<comment type="catalytic activity">
    <reaction evidence="3">
        <text>a hydroperoxide + [thioredoxin]-dithiol = an alcohol + [thioredoxin]-disulfide + H2O</text>
        <dbReference type="Rhea" id="RHEA:62620"/>
        <dbReference type="Rhea" id="RHEA-COMP:10698"/>
        <dbReference type="Rhea" id="RHEA-COMP:10700"/>
        <dbReference type="ChEBI" id="CHEBI:15377"/>
        <dbReference type="ChEBI" id="CHEBI:29950"/>
        <dbReference type="ChEBI" id="CHEBI:30879"/>
        <dbReference type="ChEBI" id="CHEBI:35924"/>
        <dbReference type="ChEBI" id="CHEBI:50058"/>
        <dbReference type="EC" id="1.11.1.24"/>
    </reaction>
</comment>
<dbReference type="InterPro" id="IPR036249">
    <property type="entry name" value="Thioredoxin-like_sf"/>
</dbReference>
<dbReference type="InterPro" id="IPR013740">
    <property type="entry name" value="Redoxin"/>
</dbReference>
<keyword evidence="3 5" id="KW-0575">Peroxidase</keyword>
<dbReference type="Gene3D" id="3.40.30.10">
    <property type="entry name" value="Glutaredoxin"/>
    <property type="match status" value="1"/>
</dbReference>
<keyword evidence="2 3" id="KW-0676">Redox-active center</keyword>
<dbReference type="InterPro" id="IPR013766">
    <property type="entry name" value="Thioredoxin_domain"/>
</dbReference>
<dbReference type="Proteomes" id="UP001575105">
    <property type="component" value="Unassembled WGS sequence"/>
</dbReference>
<dbReference type="PANTHER" id="PTHR43110:SF1">
    <property type="entry name" value="THIOL PEROXIDASE"/>
    <property type="match status" value="1"/>
</dbReference>
<accession>A0ABV4U9G8</accession>
<dbReference type="SUPFAM" id="SSF52833">
    <property type="entry name" value="Thioredoxin-like"/>
    <property type="match status" value="1"/>
</dbReference>
<proteinExistence type="inferred from homology"/>
<evidence type="ECO:0000313" key="6">
    <source>
        <dbReference type="Proteomes" id="UP001575105"/>
    </source>
</evidence>
<evidence type="ECO:0000256" key="2">
    <source>
        <dbReference type="ARBA" id="ARBA00023284"/>
    </source>
</evidence>
<protein>
    <recommendedName>
        <fullName evidence="3">Thiol peroxidase</fullName>
        <shortName evidence="3">Tpx</shortName>
        <ecNumber evidence="3">1.11.1.24</ecNumber>
    </recommendedName>
    <alternativeName>
        <fullName evidence="3">Peroxiredoxin tpx</fullName>
        <shortName evidence="3">Prx</shortName>
    </alternativeName>
    <alternativeName>
        <fullName evidence="3">Thioredoxin peroxidase</fullName>
    </alternativeName>
    <alternativeName>
        <fullName evidence="3">Thioredoxin-dependent peroxiredoxin</fullName>
    </alternativeName>
</protein>
<reference evidence="5 6" key="1">
    <citation type="submission" date="2024-08" db="EMBL/GenBank/DDBJ databases">
        <title>Whole-genome sequencing of halo(alkali)philic microorganisms from hypersaline lakes.</title>
        <authorList>
            <person name="Sorokin D.Y."/>
            <person name="Merkel A.Y."/>
            <person name="Messina E."/>
            <person name="Yakimov M."/>
        </authorList>
    </citation>
    <scope>NUCLEOTIDE SEQUENCE [LARGE SCALE GENOMIC DNA]</scope>
    <source>
        <strain evidence="5 6">AB-hyl4</strain>
    </source>
</reference>
<dbReference type="InterPro" id="IPR002065">
    <property type="entry name" value="TPX"/>
</dbReference>
<dbReference type="RefSeq" id="WP_425346858.1">
    <property type="nucleotide sequence ID" value="NZ_JBGUBD010000013.1"/>
</dbReference>
<sequence>MSERTGLVTLKGNPITLVGDELKAGDKAPDFQLTGTDMSSKSLSDYEGKVKLVVVVPSLDTSVCDTEVRKFNEHATSLGDDIIVLTVSMDLPPAQKRWCGAAGVDRVECLSDYKDHSFGKAWGLRIKEIGFLARSIFVLDKDNTVRYMELVPEIGQEPDYDAALAAAKQLV</sequence>
<dbReference type="InterPro" id="IPR050455">
    <property type="entry name" value="Tpx_Peroxidase_subfamily"/>
</dbReference>
<dbReference type="PROSITE" id="PS51352">
    <property type="entry name" value="THIOREDOXIN_2"/>
    <property type="match status" value="1"/>
</dbReference>
<evidence type="ECO:0000313" key="5">
    <source>
        <dbReference type="EMBL" id="MFA9479932.1"/>
    </source>
</evidence>
<evidence type="ECO:0000256" key="3">
    <source>
        <dbReference type="HAMAP-Rule" id="MF_00269"/>
    </source>
</evidence>
<dbReference type="CDD" id="cd03014">
    <property type="entry name" value="PRX_Atyp2cys"/>
    <property type="match status" value="1"/>
</dbReference>
<dbReference type="Pfam" id="PF08534">
    <property type="entry name" value="Redoxin"/>
    <property type="match status" value="1"/>
</dbReference>
<feature type="active site" description="Cysteine sulfenic acid (-SOH) intermediate" evidence="3">
    <location>
        <position position="64"/>
    </location>
</feature>